<keyword evidence="1 2" id="KW-0238">DNA-binding</keyword>
<dbReference type="InterPro" id="IPR001356">
    <property type="entry name" value="HD"/>
</dbReference>
<evidence type="ECO:0000259" key="4">
    <source>
        <dbReference type="PROSITE" id="PS50071"/>
    </source>
</evidence>
<evidence type="ECO:0000256" key="3">
    <source>
        <dbReference type="SAM" id="MobiDB-lite"/>
    </source>
</evidence>
<dbReference type="EMBL" id="JANTQA010000047">
    <property type="protein sequence ID" value="KAJ3432259.1"/>
    <property type="molecule type" value="Genomic_DNA"/>
</dbReference>
<dbReference type="SMART" id="SM00389">
    <property type="entry name" value="HOX"/>
    <property type="match status" value="1"/>
</dbReference>
<keyword evidence="1 2" id="KW-0371">Homeobox</keyword>
<feature type="compositionally biased region" description="Low complexity" evidence="3">
    <location>
        <begin position="171"/>
        <end position="191"/>
    </location>
</feature>
<dbReference type="AlphaFoldDB" id="A0AAV7YTU8"/>
<evidence type="ECO:0000313" key="6">
    <source>
        <dbReference type="Proteomes" id="UP001146793"/>
    </source>
</evidence>
<feature type="domain" description="Homeobox" evidence="4">
    <location>
        <begin position="1"/>
        <end position="60"/>
    </location>
</feature>
<proteinExistence type="predicted"/>
<dbReference type="SUPFAM" id="SSF46689">
    <property type="entry name" value="Homeodomain-like"/>
    <property type="match status" value="1"/>
</dbReference>
<name>A0AAV7YTU8_9EUKA</name>
<dbReference type="Gene3D" id="1.10.10.60">
    <property type="entry name" value="Homeodomain-like"/>
    <property type="match status" value="1"/>
</dbReference>
<feature type="DNA-binding region" description="Homeobox" evidence="1">
    <location>
        <begin position="3"/>
        <end position="61"/>
    </location>
</feature>
<gene>
    <name evidence="5" type="ORF">M0812_21190</name>
</gene>
<dbReference type="GO" id="GO:0005634">
    <property type="term" value="C:nucleus"/>
    <property type="evidence" value="ECO:0007669"/>
    <property type="project" value="UniProtKB-SubCell"/>
</dbReference>
<evidence type="ECO:0000256" key="1">
    <source>
        <dbReference type="PROSITE-ProRule" id="PRU00108"/>
    </source>
</evidence>
<dbReference type="Pfam" id="PF00046">
    <property type="entry name" value="Homeodomain"/>
    <property type="match status" value="1"/>
</dbReference>
<comment type="caution">
    <text evidence="5">The sequence shown here is derived from an EMBL/GenBank/DDBJ whole genome shotgun (WGS) entry which is preliminary data.</text>
</comment>
<feature type="region of interest" description="Disordered" evidence="3">
    <location>
        <begin position="220"/>
        <end position="248"/>
    </location>
</feature>
<dbReference type="GO" id="GO:0003677">
    <property type="term" value="F:DNA binding"/>
    <property type="evidence" value="ECO:0007669"/>
    <property type="project" value="UniProtKB-UniRule"/>
</dbReference>
<feature type="compositionally biased region" description="Basic and acidic residues" evidence="3">
    <location>
        <begin position="224"/>
        <end position="234"/>
    </location>
</feature>
<dbReference type="CDD" id="cd00086">
    <property type="entry name" value="homeodomain"/>
    <property type="match status" value="1"/>
</dbReference>
<sequence length="340" mass="40300">MADQTRRYTTQNERGYLRQQFIRNRNPNNEEVMCIAERLNWTRNRVARWFSNQRSRTPKHSKLLQELTDQKQRTNKLNQIYNKSLQQSDSRVNFMNWINFSIEGMKQDLQKSQSKEDCLYNKIEIAMSHLQNRLVSQIENESLFLQEVKNLQSPQTLQVQKEDTLGQNGHNNKNTSLKSSNNKTNKSNKIKSNFSLRSNTFKIETIQKINKANQKKMLLKKNLKKNDHTHFLSDRKRKKPQHTHTTTDKQLSIAKQPIHKIHQKLQPIPRNNLINENTIPLTRKMRAELSNSNNQRNSHNQTKTLKQIELEKQLSMHLNRIIQRQTKKNEQSQTTAESII</sequence>
<reference evidence="5" key="1">
    <citation type="submission" date="2022-08" db="EMBL/GenBank/DDBJ databases">
        <title>Novel sulphate-reducing endosymbionts in the free-living metamonad Anaeramoeba.</title>
        <authorList>
            <person name="Jerlstrom-Hultqvist J."/>
            <person name="Cepicka I."/>
            <person name="Gallot-Lavallee L."/>
            <person name="Salas-Leiva D."/>
            <person name="Curtis B.A."/>
            <person name="Zahonova K."/>
            <person name="Pipaliya S."/>
            <person name="Dacks J."/>
            <person name="Roger A.J."/>
        </authorList>
    </citation>
    <scope>NUCLEOTIDE SEQUENCE</scope>
    <source>
        <strain evidence="5">Busselton2</strain>
    </source>
</reference>
<dbReference type="PROSITE" id="PS50071">
    <property type="entry name" value="HOMEOBOX_2"/>
    <property type="match status" value="1"/>
</dbReference>
<dbReference type="InterPro" id="IPR009057">
    <property type="entry name" value="Homeodomain-like_sf"/>
</dbReference>
<dbReference type="Proteomes" id="UP001146793">
    <property type="component" value="Unassembled WGS sequence"/>
</dbReference>
<evidence type="ECO:0000256" key="2">
    <source>
        <dbReference type="RuleBase" id="RU000682"/>
    </source>
</evidence>
<accession>A0AAV7YTU8</accession>
<organism evidence="5 6">
    <name type="scientific">Anaeramoeba flamelloides</name>
    <dbReference type="NCBI Taxonomy" id="1746091"/>
    <lineage>
        <taxon>Eukaryota</taxon>
        <taxon>Metamonada</taxon>
        <taxon>Anaeramoebidae</taxon>
        <taxon>Anaeramoeba</taxon>
    </lineage>
</organism>
<comment type="subcellular location">
    <subcellularLocation>
        <location evidence="1 2">Nucleus</location>
    </subcellularLocation>
</comment>
<keyword evidence="1 2" id="KW-0539">Nucleus</keyword>
<protein>
    <submittedName>
        <fullName evidence="5">Pou domain class 2 transcription factor</fullName>
    </submittedName>
</protein>
<feature type="region of interest" description="Disordered" evidence="3">
    <location>
        <begin position="162"/>
        <end position="191"/>
    </location>
</feature>
<evidence type="ECO:0000313" key="5">
    <source>
        <dbReference type="EMBL" id="KAJ3432259.1"/>
    </source>
</evidence>